<evidence type="ECO:0000313" key="2">
    <source>
        <dbReference type="Proteomes" id="UP000244152"/>
    </source>
</evidence>
<dbReference type="EMBL" id="QAOK01000028">
    <property type="protein sequence ID" value="PTQ79408.1"/>
    <property type="molecule type" value="Genomic_DNA"/>
</dbReference>
<evidence type="ECO:0000313" key="1">
    <source>
        <dbReference type="EMBL" id="PTQ79408.1"/>
    </source>
</evidence>
<reference evidence="1 2" key="1">
    <citation type="submission" date="2018-04" db="EMBL/GenBank/DDBJ databases">
        <title>Active sludge and wastewater microbial communities from Klosterneuburg, Austria.</title>
        <authorList>
            <person name="Wagner M."/>
        </authorList>
    </citation>
    <scope>NUCLEOTIDE SEQUENCE [LARGE SCALE GENOMIC DNA]</scope>
    <source>
        <strain evidence="1 2">Nl12</strain>
    </source>
</reference>
<comment type="caution">
    <text evidence="1">The sequence shown here is derived from an EMBL/GenBank/DDBJ whole genome shotgun (WGS) entry which is preliminary data.</text>
</comment>
<sequence>MGHLIKNWRPLASHVNQSSIPTTPGMLGIRRQLCSAASCYDLLLMWLASCQTIPG</sequence>
<protein>
    <submittedName>
        <fullName evidence="1">Uncharacterized protein</fullName>
    </submittedName>
</protein>
<dbReference type="Proteomes" id="UP000244152">
    <property type="component" value="Unassembled WGS sequence"/>
</dbReference>
<gene>
    <name evidence="1" type="ORF">C8R21_12817</name>
</gene>
<name>A0A2T5I6J4_9PROT</name>
<proteinExistence type="predicted"/>
<dbReference type="AlphaFoldDB" id="A0A2T5I6J4"/>
<accession>A0A2T5I6J4</accession>
<organism evidence="1 2">
    <name type="scientific">Nitrosospira multiformis</name>
    <dbReference type="NCBI Taxonomy" id="1231"/>
    <lineage>
        <taxon>Bacteria</taxon>
        <taxon>Pseudomonadati</taxon>
        <taxon>Pseudomonadota</taxon>
        <taxon>Betaproteobacteria</taxon>
        <taxon>Nitrosomonadales</taxon>
        <taxon>Nitrosomonadaceae</taxon>
        <taxon>Nitrosospira</taxon>
    </lineage>
</organism>